<gene>
    <name evidence="4" type="ORF">DAT561_0899</name>
</gene>
<proteinExistence type="inferred from homology"/>
<dbReference type="RefSeq" id="WP_041363274.1">
    <property type="nucleotide sequence ID" value="NZ_AP018492.1"/>
</dbReference>
<dbReference type="GO" id="GO:0016787">
    <property type="term" value="F:hydrolase activity"/>
    <property type="evidence" value="ECO:0007669"/>
    <property type="project" value="UniProtKB-KW"/>
</dbReference>
<organism evidence="4 5">
    <name type="scientific">Melissococcus plutonius</name>
    <dbReference type="NCBI Taxonomy" id="33970"/>
    <lineage>
        <taxon>Bacteria</taxon>
        <taxon>Bacillati</taxon>
        <taxon>Bacillota</taxon>
        <taxon>Bacilli</taxon>
        <taxon>Lactobacillales</taxon>
        <taxon>Enterococcaceae</taxon>
        <taxon>Melissococcus</taxon>
    </lineage>
</organism>
<evidence type="ECO:0000256" key="2">
    <source>
        <dbReference type="ARBA" id="ARBA00022801"/>
    </source>
</evidence>
<dbReference type="InterPro" id="IPR036380">
    <property type="entry name" value="Isochorismatase-like_sf"/>
</dbReference>
<reference evidence="4 5" key="1">
    <citation type="submission" date="2018-01" db="EMBL/GenBank/DDBJ databases">
        <title>Whole genome sequence of Melissococcus plutonius DAT561.</title>
        <authorList>
            <person name="Okumura K."/>
            <person name="Takamatsu D."/>
            <person name="Okura M."/>
        </authorList>
    </citation>
    <scope>NUCLEOTIDE SEQUENCE [LARGE SCALE GENOMIC DNA]</scope>
    <source>
        <strain evidence="4 5">DAT561</strain>
    </source>
</reference>
<dbReference type="EMBL" id="AP018492">
    <property type="protein sequence ID" value="BBC61012.1"/>
    <property type="molecule type" value="Genomic_DNA"/>
</dbReference>
<evidence type="ECO:0000256" key="1">
    <source>
        <dbReference type="ARBA" id="ARBA00006336"/>
    </source>
</evidence>
<dbReference type="PANTHER" id="PTHR43540">
    <property type="entry name" value="PEROXYUREIDOACRYLATE/UREIDOACRYLATE AMIDOHYDROLASE-RELATED"/>
    <property type="match status" value="1"/>
</dbReference>
<dbReference type="PANTHER" id="PTHR43540:SF14">
    <property type="entry name" value="ISOCHORISMATASE"/>
    <property type="match status" value="1"/>
</dbReference>
<comment type="similarity">
    <text evidence="1">Belongs to the isochorismatase family.</text>
</comment>
<dbReference type="CDD" id="cd01014">
    <property type="entry name" value="nicotinamidase_related"/>
    <property type="match status" value="1"/>
</dbReference>
<dbReference type="InterPro" id="IPR000868">
    <property type="entry name" value="Isochorismatase-like_dom"/>
</dbReference>
<evidence type="ECO:0000313" key="4">
    <source>
        <dbReference type="EMBL" id="BBC61012.1"/>
    </source>
</evidence>
<keyword evidence="2 4" id="KW-0378">Hydrolase</keyword>
<evidence type="ECO:0000259" key="3">
    <source>
        <dbReference type="Pfam" id="PF00857"/>
    </source>
</evidence>
<evidence type="ECO:0000313" key="5">
    <source>
        <dbReference type="Proteomes" id="UP000269226"/>
    </source>
</evidence>
<name>A0A2Z5Y2A3_9ENTE</name>
<dbReference type="SUPFAM" id="SSF52499">
    <property type="entry name" value="Isochorismatase-like hydrolases"/>
    <property type="match status" value="1"/>
</dbReference>
<dbReference type="Gene3D" id="3.40.50.850">
    <property type="entry name" value="Isochorismatase-like"/>
    <property type="match status" value="1"/>
</dbReference>
<dbReference type="InterPro" id="IPR050272">
    <property type="entry name" value="Isochorismatase-like_hydrls"/>
</dbReference>
<protein>
    <submittedName>
        <fullName evidence="4">Cysteine hydrolase</fullName>
    </submittedName>
</protein>
<dbReference type="AlphaFoldDB" id="A0A2Z5Y2A3"/>
<accession>A0A2Z5Y2A3</accession>
<feature type="domain" description="Isochorismatase-like" evidence="3">
    <location>
        <begin position="6"/>
        <end position="138"/>
    </location>
</feature>
<dbReference type="Pfam" id="PF00857">
    <property type="entry name" value="Isochorismatase"/>
    <property type="match status" value="1"/>
</dbReference>
<dbReference type="GeneID" id="57043449"/>
<sequence>MNAKRALIVIDLQIGLGYELYNFKHVLEKVNQRIAFYRKMNQPIIFIQHSDQSLLRGSTDWNFFPELNYYKDDWLIEKHHANAFYHTPFQTLLSKLAIQELEFSGVQIEYCVDTTLRMAHGLEYKCFVSKNACTTLDNYLLDAKTIIDHTEAIWQYRFAQFLN</sequence>
<dbReference type="Proteomes" id="UP000269226">
    <property type="component" value="Chromosome"/>
</dbReference>